<reference evidence="1" key="1">
    <citation type="submission" date="2021-10" db="EMBL/GenBank/DDBJ databases">
        <title>Psilocybe cubensis genome.</title>
        <authorList>
            <person name="Mckernan K.J."/>
            <person name="Crawford S."/>
            <person name="Trippe A."/>
            <person name="Kane L.T."/>
            <person name="Mclaughlin S."/>
        </authorList>
    </citation>
    <scope>NUCLEOTIDE SEQUENCE</scope>
    <source>
        <strain evidence="1">MGC-MH-2018</strain>
    </source>
</reference>
<accession>A0ACB8HBP6</accession>
<name>A0ACB8HBP6_PSICU</name>
<evidence type="ECO:0000313" key="2">
    <source>
        <dbReference type="Proteomes" id="UP000664032"/>
    </source>
</evidence>
<proteinExistence type="predicted"/>
<gene>
    <name evidence="1" type="ORF">JR316_0002024</name>
</gene>
<dbReference type="EMBL" id="JAFIQS020000002">
    <property type="protein sequence ID" value="KAH9485117.1"/>
    <property type="molecule type" value="Genomic_DNA"/>
</dbReference>
<dbReference type="Proteomes" id="UP000664032">
    <property type="component" value="Unassembled WGS sequence"/>
</dbReference>
<evidence type="ECO:0000313" key="1">
    <source>
        <dbReference type="EMBL" id="KAH9485117.1"/>
    </source>
</evidence>
<protein>
    <submittedName>
        <fullName evidence="1">Uncharacterized protein</fullName>
    </submittedName>
</protein>
<comment type="caution">
    <text evidence="1">The sequence shown here is derived from an EMBL/GenBank/DDBJ whole genome shotgun (WGS) entry which is preliminary data.</text>
</comment>
<sequence length="281" mass="31536">MVSWPNCTHPIERELVGGTYAANTLQLPLYCKVRELLIETDVYREFFRCSKPIGEQCSFFQWVDSEPRTPEIRTSTLPPTPTSGLCSFGQTNPGSPPSPALSIKRNIQDLEDEHAHDCKRPRDSKAFGSQESLRLTIHFAMHITILTKAIIGISIIKTPTPVRVIGVLPGLKCHLEELVGILWLDKIAMISSSSQETLGDESGPSTDMSLGTIRDVVHKLNVIPDYVQKLDRKRIAAEKSRDTKKSKIESLTTRVQSLEEEVKKLKAREKELEEVIAAYEQ</sequence>
<keyword evidence="2" id="KW-1185">Reference proteome</keyword>
<organism evidence="1 2">
    <name type="scientific">Psilocybe cubensis</name>
    <name type="common">Psychedelic mushroom</name>
    <name type="synonym">Stropharia cubensis</name>
    <dbReference type="NCBI Taxonomy" id="181762"/>
    <lineage>
        <taxon>Eukaryota</taxon>
        <taxon>Fungi</taxon>
        <taxon>Dikarya</taxon>
        <taxon>Basidiomycota</taxon>
        <taxon>Agaricomycotina</taxon>
        <taxon>Agaricomycetes</taxon>
        <taxon>Agaricomycetidae</taxon>
        <taxon>Agaricales</taxon>
        <taxon>Agaricineae</taxon>
        <taxon>Strophariaceae</taxon>
        <taxon>Psilocybe</taxon>
    </lineage>
</organism>